<dbReference type="SUPFAM" id="SSF55781">
    <property type="entry name" value="GAF domain-like"/>
    <property type="match status" value="1"/>
</dbReference>
<dbReference type="InterPro" id="IPR003594">
    <property type="entry name" value="HATPase_dom"/>
</dbReference>
<name>A0A0G1EQ35_9BACT</name>
<dbReference type="GO" id="GO:0016301">
    <property type="term" value="F:kinase activity"/>
    <property type="evidence" value="ECO:0007669"/>
    <property type="project" value="UniProtKB-KW"/>
</dbReference>
<keyword evidence="2" id="KW-0808">Transferase</keyword>
<dbReference type="InterPro" id="IPR029016">
    <property type="entry name" value="GAF-like_dom_sf"/>
</dbReference>
<evidence type="ECO:0000313" key="3">
    <source>
        <dbReference type="Proteomes" id="UP000034543"/>
    </source>
</evidence>
<dbReference type="Gene3D" id="3.30.565.10">
    <property type="entry name" value="Histidine kinase-like ATPase, C-terminal domain"/>
    <property type="match status" value="1"/>
</dbReference>
<dbReference type="SMART" id="SM00387">
    <property type="entry name" value="HATPase_c"/>
    <property type="match status" value="1"/>
</dbReference>
<gene>
    <name evidence="2" type="ORF">UV59_C0010G0002</name>
</gene>
<proteinExistence type="predicted"/>
<evidence type="ECO:0000259" key="1">
    <source>
        <dbReference type="SMART" id="SM00387"/>
    </source>
</evidence>
<dbReference type="Pfam" id="PF02518">
    <property type="entry name" value="HATPase_c"/>
    <property type="match status" value="1"/>
</dbReference>
<dbReference type="InterPro" id="IPR036890">
    <property type="entry name" value="HATPase_C_sf"/>
</dbReference>
<dbReference type="EMBL" id="LCFB01000010">
    <property type="protein sequence ID" value="KKS85131.1"/>
    <property type="molecule type" value="Genomic_DNA"/>
</dbReference>
<dbReference type="AlphaFoldDB" id="A0A0G1EQ35"/>
<accession>A0A0G1EQ35</accession>
<dbReference type="STRING" id="1618436.UV59_C0010G0002"/>
<dbReference type="SUPFAM" id="SSF55874">
    <property type="entry name" value="ATPase domain of HSP90 chaperone/DNA topoisomerase II/histidine kinase"/>
    <property type="match status" value="1"/>
</dbReference>
<sequence length="411" mass="46284">MFCPISCHNDEIGNLLLSSSSVFFDILHFNKPGSSHSARDCLTQIAAILKSYFEADIVLGYELIQETGGVPRIPPVCVGERIDPDKASRALENTSHRYGLGKLIQLWEPYYEVNPKRWAIPKASQDSFMTFIECEQIKSFVFLPLHHSGRKLGAMLLNYRSNKPFSNDERREFEVCATLIGNHLAQIDGYTSSLWAQRSRMAIAHTLYDEVATKFKYQIEGLEREIMDVLNSNRVELPSTLASRMEAAKAIVFEIMRDLVVKSSGDLLIDLKNMSLYKALNTAAAALQRGWPAARQVRIDIHEVPPIIDDQPLEFRQLIYSLVLEVMGNSIKHGGPAPYISVVISWHNKHAILQIIDHGQGFNLQDKKFSERGLGFWSAYIAHLRGTFEVSSLPGYGTNVIAKIPAIPVRR</sequence>
<comment type="caution">
    <text evidence="2">The sequence shown here is derived from an EMBL/GenBank/DDBJ whole genome shotgun (WGS) entry which is preliminary data.</text>
</comment>
<feature type="domain" description="Histidine kinase/HSP90-like ATPase" evidence="1">
    <location>
        <begin position="314"/>
        <end position="408"/>
    </location>
</feature>
<evidence type="ECO:0000313" key="2">
    <source>
        <dbReference type="EMBL" id="KKS85131.1"/>
    </source>
</evidence>
<dbReference type="Gene3D" id="3.30.450.40">
    <property type="match status" value="1"/>
</dbReference>
<dbReference type="Proteomes" id="UP000034543">
    <property type="component" value="Unassembled WGS sequence"/>
</dbReference>
<keyword evidence="2" id="KW-0418">Kinase</keyword>
<reference evidence="2 3" key="1">
    <citation type="journal article" date="2015" name="Nature">
        <title>rRNA introns, odd ribosomes, and small enigmatic genomes across a large radiation of phyla.</title>
        <authorList>
            <person name="Brown C.T."/>
            <person name="Hug L.A."/>
            <person name="Thomas B.C."/>
            <person name="Sharon I."/>
            <person name="Castelle C.J."/>
            <person name="Singh A."/>
            <person name="Wilkins M.J."/>
            <person name="Williams K.H."/>
            <person name="Banfield J.F."/>
        </authorList>
    </citation>
    <scope>NUCLEOTIDE SEQUENCE [LARGE SCALE GENOMIC DNA]</scope>
</reference>
<organism evidence="2 3">
    <name type="scientific">Candidatus Gottesmanbacteria bacterium GW2011_GWA1_43_11</name>
    <dbReference type="NCBI Taxonomy" id="1618436"/>
    <lineage>
        <taxon>Bacteria</taxon>
        <taxon>Candidatus Gottesmaniibacteriota</taxon>
    </lineage>
</organism>
<protein>
    <submittedName>
        <fullName evidence="2">Histidine kinase</fullName>
    </submittedName>
</protein>